<feature type="compositionally biased region" description="Low complexity" evidence="8">
    <location>
        <begin position="134"/>
        <end position="146"/>
    </location>
</feature>
<keyword evidence="5" id="KW-0805">Transcription regulation</keyword>
<feature type="region of interest" description="Disordered" evidence="8">
    <location>
        <begin position="330"/>
        <end position="371"/>
    </location>
</feature>
<feature type="region of interest" description="Disordered" evidence="8">
    <location>
        <begin position="915"/>
        <end position="935"/>
    </location>
</feature>
<gene>
    <name evidence="10" type="ORF">BD324DRAFT_459889</name>
</gene>
<dbReference type="PANTHER" id="PTHR14003:SF19">
    <property type="entry name" value="YY2 TRANSCRIPTION FACTOR"/>
    <property type="match status" value="1"/>
</dbReference>
<dbReference type="GO" id="GO:0000785">
    <property type="term" value="C:chromatin"/>
    <property type="evidence" value="ECO:0007669"/>
    <property type="project" value="TreeGrafter"/>
</dbReference>
<feature type="compositionally biased region" description="Low complexity" evidence="8">
    <location>
        <begin position="767"/>
        <end position="786"/>
    </location>
</feature>
<keyword evidence="4" id="KW-0862">Zinc</keyword>
<feature type="region of interest" description="Disordered" evidence="8">
    <location>
        <begin position="751"/>
        <end position="803"/>
    </location>
</feature>
<keyword evidence="1" id="KW-0479">Metal-binding</keyword>
<dbReference type="RefSeq" id="XP_021870738.1">
    <property type="nucleotide sequence ID" value="XM_022012844.1"/>
</dbReference>
<feature type="region of interest" description="Disordered" evidence="8">
    <location>
        <begin position="18"/>
        <end position="185"/>
    </location>
</feature>
<feature type="compositionally biased region" description="Low complexity" evidence="8">
    <location>
        <begin position="19"/>
        <end position="33"/>
    </location>
</feature>
<dbReference type="GO" id="GO:0031519">
    <property type="term" value="C:PcG protein complex"/>
    <property type="evidence" value="ECO:0007669"/>
    <property type="project" value="TreeGrafter"/>
</dbReference>
<feature type="domain" description="C2H2-type" evidence="9">
    <location>
        <begin position="831"/>
        <end position="860"/>
    </location>
</feature>
<dbReference type="GeneID" id="33554652"/>
<feature type="compositionally biased region" description="Low complexity" evidence="8">
    <location>
        <begin position="440"/>
        <end position="452"/>
    </location>
</feature>
<evidence type="ECO:0000256" key="3">
    <source>
        <dbReference type="ARBA" id="ARBA00022771"/>
    </source>
</evidence>
<accession>A0A1Y1UFA6</accession>
<evidence type="ECO:0000313" key="10">
    <source>
        <dbReference type="EMBL" id="ORX36669.1"/>
    </source>
</evidence>
<evidence type="ECO:0000256" key="1">
    <source>
        <dbReference type="ARBA" id="ARBA00022723"/>
    </source>
</evidence>
<dbReference type="PROSITE" id="PS00028">
    <property type="entry name" value="ZINC_FINGER_C2H2_1"/>
    <property type="match status" value="1"/>
</dbReference>
<dbReference type="AlphaFoldDB" id="A0A1Y1UFA6"/>
<feature type="compositionally biased region" description="Polar residues" evidence="8">
    <location>
        <begin position="330"/>
        <end position="342"/>
    </location>
</feature>
<dbReference type="Gene3D" id="3.30.160.60">
    <property type="entry name" value="Classic Zinc Finger"/>
    <property type="match status" value="3"/>
</dbReference>
<evidence type="ECO:0000259" key="9">
    <source>
        <dbReference type="PROSITE" id="PS50157"/>
    </source>
</evidence>
<dbReference type="InterPro" id="IPR013087">
    <property type="entry name" value="Znf_C2H2_type"/>
</dbReference>
<feature type="region of interest" description="Disordered" evidence="8">
    <location>
        <begin position="417"/>
        <end position="452"/>
    </location>
</feature>
<keyword evidence="3 7" id="KW-0863">Zinc-finger</keyword>
<evidence type="ECO:0000256" key="8">
    <source>
        <dbReference type="SAM" id="MobiDB-lite"/>
    </source>
</evidence>
<dbReference type="OrthoDB" id="4748970at2759"/>
<dbReference type="GO" id="GO:0000981">
    <property type="term" value="F:DNA-binding transcription factor activity, RNA polymerase II-specific"/>
    <property type="evidence" value="ECO:0007669"/>
    <property type="project" value="TreeGrafter"/>
</dbReference>
<evidence type="ECO:0000256" key="7">
    <source>
        <dbReference type="PROSITE-ProRule" id="PRU00042"/>
    </source>
</evidence>
<feature type="region of interest" description="Disordered" evidence="8">
    <location>
        <begin position="694"/>
        <end position="729"/>
    </location>
</feature>
<dbReference type="GO" id="GO:0005667">
    <property type="term" value="C:transcription regulator complex"/>
    <property type="evidence" value="ECO:0007669"/>
    <property type="project" value="TreeGrafter"/>
</dbReference>
<dbReference type="Pfam" id="PF00096">
    <property type="entry name" value="zf-C2H2"/>
    <property type="match status" value="2"/>
</dbReference>
<keyword evidence="2" id="KW-0677">Repeat</keyword>
<dbReference type="SUPFAM" id="SSF57667">
    <property type="entry name" value="beta-beta-alpha zinc fingers"/>
    <property type="match status" value="2"/>
</dbReference>
<sequence length="1015" mass="107646">MSIPSPSPFDDTFDTFYNAQQAQRQSSLASQSSNFSIEQRLHDNGDLVEEPHSLSRRGSNASLTEHGRPRSSSQTGNQQQQQHHHHHHHPPGAGLGTEPWRQESWPYDPTSSSTLIATAPHHGPGPNAPNMYASSSSNPQYPSSQPHDQSWQMPMTATGQFDQFHQNQPSPFSISTGTPGTDGSAGYSTGEGYQGTFQAQQASSGWGTEFVNSQEPNVDGFIDELDRIISTSSHPSREPSPAPYQNDMQRNAMQMASTSMLDQPYESAVSSRSASPMPQNIIMPPPSTVPHRASSPNSSSPFFNKPQSPPALIIPSNNQPSFPPIVTTSTDGVTGQAQQNPQHGVGLPRQSMGGSIGLGNVSGGLQPPADPALRGLTGMDGISPIAANSDGPMIFVQPSTPISGLKEGRGLFDAALQRQAQQNQQRTGQASSEYSGRSGQGQAYGQQNQQQYGHDDQAMYQNHPGQWNDSEMAWNGLRAINTARPRAKSDSFMNSPTGTGFNRQAFFAALGGLSNGQPLDENQLRSVIDHWRASSAMMGGDQDGSQQAPAPTLDPRRLPGVEGNNDNNILDQANLDQQMSALQAQRNRLPTLNTSGMTGAKIQPGLISPTSMAFYQQLGITPLQASQLAGTESAPFFQSTFENIPQGYYPQTAALGGHFLSPDMSGLGPRRKSFTEGLSHPAAGAGTPGYGIEFSSAPYGGQSPGRVRGVGGTSGGHRRGIKSEDWGVGGTGWGVGQGGSTADFLNSITANDGTLLPPRGRSHSRHSSASSARSASPALSVSSQGSSYGGGSPRMEMPEGAQVPGKLAKLKVTSTATEVASTSRRTNEGVYKCPVPGCGSTFTRHFNLKGHLRSHNDERPYKCLYDGCPKSVVGFARQHDCKRHMLLHEGLRPFECDGCGKKFARLDALTRHHKSEQGQECAISHPLPVNPDGTAMSESQYKAYKAAESKMSGGASGGGGSGNGRGRGKGRGGSSSGAKIKREQSHSGLSAFSGSGAEEDHPPGYGSGMEEYDRV</sequence>
<feature type="compositionally biased region" description="Polar residues" evidence="8">
    <location>
        <begin position="147"/>
        <end position="181"/>
    </location>
</feature>
<protein>
    <recommendedName>
        <fullName evidence="9">C2H2-type domain-containing protein</fullName>
    </recommendedName>
</protein>
<dbReference type="PROSITE" id="PS50157">
    <property type="entry name" value="ZINC_FINGER_C2H2_2"/>
    <property type="match status" value="2"/>
</dbReference>
<dbReference type="SMART" id="SM00355">
    <property type="entry name" value="ZnF_C2H2"/>
    <property type="match status" value="3"/>
</dbReference>
<feature type="compositionally biased region" description="Gly residues" evidence="8">
    <location>
        <begin position="954"/>
        <end position="975"/>
    </location>
</feature>
<dbReference type="PANTHER" id="PTHR14003">
    <property type="entry name" value="TRANSCRIPTIONAL REPRESSOR PROTEIN YY"/>
    <property type="match status" value="1"/>
</dbReference>
<feature type="compositionally biased region" description="Low complexity" evidence="8">
    <location>
        <begin position="294"/>
        <end position="306"/>
    </location>
</feature>
<evidence type="ECO:0000256" key="2">
    <source>
        <dbReference type="ARBA" id="ARBA00022737"/>
    </source>
</evidence>
<dbReference type="FunFam" id="3.30.160.60:FF:000032">
    <property type="entry name" value="Krueppel-like factor 4"/>
    <property type="match status" value="1"/>
</dbReference>
<evidence type="ECO:0000256" key="5">
    <source>
        <dbReference type="ARBA" id="ARBA00023015"/>
    </source>
</evidence>
<dbReference type="Proteomes" id="UP000193218">
    <property type="component" value="Unassembled WGS sequence"/>
</dbReference>
<feature type="compositionally biased region" description="Low complexity" evidence="8">
    <location>
        <begin position="417"/>
        <end position="430"/>
    </location>
</feature>
<dbReference type="EMBL" id="NBSH01000007">
    <property type="protein sequence ID" value="ORX36669.1"/>
    <property type="molecule type" value="Genomic_DNA"/>
</dbReference>
<evidence type="ECO:0000313" key="11">
    <source>
        <dbReference type="Proteomes" id="UP000193218"/>
    </source>
</evidence>
<evidence type="ECO:0000256" key="4">
    <source>
        <dbReference type="ARBA" id="ARBA00022833"/>
    </source>
</evidence>
<dbReference type="STRING" id="4999.A0A1Y1UFA6"/>
<keyword evidence="6" id="KW-0804">Transcription</keyword>
<feature type="region of interest" description="Disordered" evidence="8">
    <location>
        <begin position="950"/>
        <end position="1015"/>
    </location>
</feature>
<name>A0A1Y1UFA6_9TREE</name>
<dbReference type="InParanoid" id="A0A1Y1UFA6"/>
<feature type="compositionally biased region" description="Polar residues" evidence="8">
    <location>
        <begin position="268"/>
        <end position="278"/>
    </location>
</feature>
<feature type="region of interest" description="Disordered" evidence="8">
    <location>
        <begin position="260"/>
        <end position="308"/>
    </location>
</feature>
<feature type="region of interest" description="Disordered" evidence="8">
    <location>
        <begin position="536"/>
        <end position="569"/>
    </location>
</feature>
<reference evidence="10 11" key="1">
    <citation type="submission" date="2017-03" db="EMBL/GenBank/DDBJ databases">
        <title>Widespread Adenine N6-methylation of Active Genes in Fungi.</title>
        <authorList>
            <consortium name="DOE Joint Genome Institute"/>
            <person name="Mondo S.J."/>
            <person name="Dannebaum R.O."/>
            <person name="Kuo R.C."/>
            <person name="Louie K.B."/>
            <person name="Bewick A.J."/>
            <person name="Labutti K."/>
            <person name="Haridas S."/>
            <person name="Kuo A."/>
            <person name="Salamov A."/>
            <person name="Ahrendt S.R."/>
            <person name="Lau R."/>
            <person name="Bowen B.P."/>
            <person name="Lipzen A."/>
            <person name="Sullivan W."/>
            <person name="Andreopoulos W.B."/>
            <person name="Clum A."/>
            <person name="Lindquist E."/>
            <person name="Daum C."/>
            <person name="Northen T.R."/>
            <person name="Ramamoorthy G."/>
            <person name="Schmitz R.J."/>
            <person name="Gryganskyi A."/>
            <person name="Culley D."/>
            <person name="Magnuson J."/>
            <person name="James T.Y."/>
            <person name="O'Malley M.A."/>
            <person name="Stajich J.E."/>
            <person name="Spatafora J.W."/>
            <person name="Visel A."/>
            <person name="Grigoriev I.V."/>
        </authorList>
    </citation>
    <scope>NUCLEOTIDE SEQUENCE [LARGE SCALE GENOMIC DNA]</scope>
    <source>
        <strain evidence="10 11">NRRL Y-17943</strain>
    </source>
</reference>
<comment type="caution">
    <text evidence="10">The sequence shown here is derived from an EMBL/GenBank/DDBJ whole genome shotgun (WGS) entry which is preliminary data.</text>
</comment>
<dbReference type="GO" id="GO:0008270">
    <property type="term" value="F:zinc ion binding"/>
    <property type="evidence" value="ECO:0007669"/>
    <property type="project" value="UniProtKB-KW"/>
</dbReference>
<organism evidence="10 11">
    <name type="scientific">Kockovaella imperatae</name>
    <dbReference type="NCBI Taxonomy" id="4999"/>
    <lineage>
        <taxon>Eukaryota</taxon>
        <taxon>Fungi</taxon>
        <taxon>Dikarya</taxon>
        <taxon>Basidiomycota</taxon>
        <taxon>Agaricomycotina</taxon>
        <taxon>Tremellomycetes</taxon>
        <taxon>Tremellales</taxon>
        <taxon>Cuniculitremaceae</taxon>
        <taxon>Kockovaella</taxon>
    </lineage>
</organism>
<feature type="compositionally biased region" description="Basic and acidic residues" evidence="8">
    <location>
        <begin position="39"/>
        <end position="53"/>
    </location>
</feature>
<keyword evidence="11" id="KW-1185">Reference proteome</keyword>
<dbReference type="GO" id="GO:0000978">
    <property type="term" value="F:RNA polymerase II cis-regulatory region sequence-specific DNA binding"/>
    <property type="evidence" value="ECO:0007669"/>
    <property type="project" value="TreeGrafter"/>
</dbReference>
<evidence type="ECO:0000256" key="6">
    <source>
        <dbReference type="ARBA" id="ARBA00023163"/>
    </source>
</evidence>
<dbReference type="InterPro" id="IPR036236">
    <property type="entry name" value="Znf_C2H2_sf"/>
</dbReference>
<proteinExistence type="predicted"/>
<feature type="domain" description="C2H2-type" evidence="9">
    <location>
        <begin position="894"/>
        <end position="921"/>
    </location>
</feature>